<reference evidence="2 3" key="1">
    <citation type="submission" date="2020-03" db="EMBL/GenBank/DDBJ databases">
        <title>Whole genome shotgun sequence of Phytohabitans rumicis NBRC 108638.</title>
        <authorList>
            <person name="Komaki H."/>
            <person name="Tamura T."/>
        </authorList>
    </citation>
    <scope>NUCLEOTIDE SEQUENCE [LARGE SCALE GENOMIC DNA]</scope>
    <source>
        <strain evidence="2 3">NBRC 108638</strain>
    </source>
</reference>
<evidence type="ECO:0000313" key="3">
    <source>
        <dbReference type="Proteomes" id="UP000482960"/>
    </source>
</evidence>
<reference evidence="2 3" key="2">
    <citation type="submission" date="2020-03" db="EMBL/GenBank/DDBJ databases">
        <authorList>
            <person name="Ichikawa N."/>
            <person name="Kimura A."/>
            <person name="Kitahashi Y."/>
            <person name="Uohara A."/>
        </authorList>
    </citation>
    <scope>NUCLEOTIDE SEQUENCE [LARGE SCALE GENOMIC DNA]</scope>
    <source>
        <strain evidence="2 3">NBRC 108638</strain>
    </source>
</reference>
<feature type="region of interest" description="Disordered" evidence="1">
    <location>
        <begin position="39"/>
        <end position="65"/>
    </location>
</feature>
<protein>
    <submittedName>
        <fullName evidence="2">Uncharacterized protein</fullName>
    </submittedName>
</protein>
<evidence type="ECO:0000313" key="2">
    <source>
        <dbReference type="EMBL" id="GFJ95428.1"/>
    </source>
</evidence>
<comment type="caution">
    <text evidence="2">The sequence shown here is derived from an EMBL/GenBank/DDBJ whole genome shotgun (WGS) entry which is preliminary data.</text>
</comment>
<accession>A0A6V8LKL8</accession>
<organism evidence="2 3">
    <name type="scientific">Phytohabitans rumicis</name>
    <dbReference type="NCBI Taxonomy" id="1076125"/>
    <lineage>
        <taxon>Bacteria</taxon>
        <taxon>Bacillati</taxon>
        <taxon>Actinomycetota</taxon>
        <taxon>Actinomycetes</taxon>
        <taxon>Micromonosporales</taxon>
        <taxon>Micromonosporaceae</taxon>
    </lineage>
</organism>
<proteinExistence type="predicted"/>
<name>A0A6V8LKL8_9ACTN</name>
<dbReference type="AlphaFoldDB" id="A0A6V8LKL8"/>
<gene>
    <name evidence="2" type="ORF">Prum_090700</name>
</gene>
<dbReference type="EMBL" id="BLPG01000001">
    <property type="protein sequence ID" value="GFJ95428.1"/>
    <property type="molecule type" value="Genomic_DNA"/>
</dbReference>
<evidence type="ECO:0000256" key="1">
    <source>
        <dbReference type="SAM" id="MobiDB-lite"/>
    </source>
</evidence>
<keyword evidence="3" id="KW-1185">Reference proteome</keyword>
<feature type="compositionally biased region" description="Gly residues" evidence="1">
    <location>
        <begin position="41"/>
        <end position="51"/>
    </location>
</feature>
<sequence length="80" mass="8020">MAGAIGTAVGTLLRTRDTVLWETSAASAMSRIVATERRTAGGAGGGGGGSFCPGASSGFDREPRAGDISARLTRIRLHSG</sequence>
<dbReference type="Proteomes" id="UP000482960">
    <property type="component" value="Unassembled WGS sequence"/>
</dbReference>